<dbReference type="PANTHER" id="PTHR43649:SF12">
    <property type="entry name" value="DIACETYLCHITOBIOSE BINDING PROTEIN DASA"/>
    <property type="match status" value="1"/>
</dbReference>
<dbReference type="Proteomes" id="UP000426246">
    <property type="component" value="Chromosome"/>
</dbReference>
<sequence length="426" mass="48707">MILLITFTSSACSENKKDIEPVEIDFLLPAFAISDDAYSTSYRQVYQDAAENFHKLNPQITIKVVQATGNYSSFQEYIESNEAADIVPLPLSSLPALEKKEVLVDLLSLQRSSGSKQIDIYKGILDTGMVNDKLLALPYTTDSYVVIYNNDFFNEASIPYPQGDWTWEQFRDISKKLKGGSMLPYMTDYFDLLLASYGKSILSPDGKTSIGYLDSPEAIRTIQWLNAYFHDDKEKKDTGVLGTDYGFETLKTGMVFGSFYAYSYYRNKFGDLKDKIGVASLPHFESGERANHLSDIYGFGITQKSKHPDEAWRFTQYLALSTNEDSIKFSEYYLTPSKSMSEAFHQKSDPIKSIFEDEMNYVVKPSRNNNVFNYNWNEDLRAQFINLLTTDDNDIQDKLHELALKLDQEMNRLKIEDDQQKESVTP</sequence>
<dbReference type="InterPro" id="IPR050490">
    <property type="entry name" value="Bact_solute-bd_prot1"/>
</dbReference>
<evidence type="ECO:0000313" key="2">
    <source>
        <dbReference type="Proteomes" id="UP000426246"/>
    </source>
</evidence>
<dbReference type="Pfam" id="PF01547">
    <property type="entry name" value="SBP_bac_1"/>
    <property type="match status" value="1"/>
</dbReference>
<name>A0A6B8RKP8_9BACL</name>
<proteinExistence type="predicted"/>
<protein>
    <submittedName>
        <fullName evidence="1">Extracellular solute-binding protein</fullName>
    </submittedName>
</protein>
<accession>A0A6B8RKP8</accession>
<evidence type="ECO:0000313" key="1">
    <source>
        <dbReference type="EMBL" id="QGQ96417.1"/>
    </source>
</evidence>
<dbReference type="PANTHER" id="PTHR43649">
    <property type="entry name" value="ARABINOSE-BINDING PROTEIN-RELATED"/>
    <property type="match status" value="1"/>
</dbReference>
<dbReference type="AlphaFoldDB" id="A0A6B8RKP8"/>
<keyword evidence="2" id="KW-1185">Reference proteome</keyword>
<gene>
    <name evidence="1" type="ORF">EHS13_16765</name>
</gene>
<dbReference type="Gene3D" id="3.40.190.10">
    <property type="entry name" value="Periplasmic binding protein-like II"/>
    <property type="match status" value="1"/>
</dbReference>
<organism evidence="1 2">
    <name type="scientific">Paenibacillus psychroresistens</name>
    <dbReference type="NCBI Taxonomy" id="1778678"/>
    <lineage>
        <taxon>Bacteria</taxon>
        <taxon>Bacillati</taxon>
        <taxon>Bacillota</taxon>
        <taxon>Bacilli</taxon>
        <taxon>Bacillales</taxon>
        <taxon>Paenibacillaceae</taxon>
        <taxon>Paenibacillus</taxon>
    </lineage>
</organism>
<dbReference type="KEGG" id="ppsc:EHS13_16765"/>
<dbReference type="SUPFAM" id="SSF53850">
    <property type="entry name" value="Periplasmic binding protein-like II"/>
    <property type="match status" value="1"/>
</dbReference>
<reference evidence="2" key="1">
    <citation type="submission" date="2018-11" db="EMBL/GenBank/DDBJ databases">
        <title>Complete genome sequence of Paenibacillus sp. ML311-T8.</title>
        <authorList>
            <person name="Nam Y.-D."/>
            <person name="Kang J."/>
            <person name="Chung W.-H."/>
            <person name="Park Y.S."/>
        </authorList>
    </citation>
    <scope>NUCLEOTIDE SEQUENCE [LARGE SCALE GENOMIC DNA]</scope>
    <source>
        <strain evidence="2">ML311-T8</strain>
    </source>
</reference>
<dbReference type="RefSeq" id="WP_155701454.1">
    <property type="nucleotide sequence ID" value="NZ_CP034235.1"/>
</dbReference>
<dbReference type="InterPro" id="IPR006059">
    <property type="entry name" value="SBP"/>
</dbReference>
<dbReference type="EMBL" id="CP034235">
    <property type="protein sequence ID" value="QGQ96417.1"/>
    <property type="molecule type" value="Genomic_DNA"/>
</dbReference>